<protein>
    <submittedName>
        <fullName evidence="8">LOW QUALITY PROTEIN: glycerol-3-phosphate acyltransferase 1, mitochondrial</fullName>
    </submittedName>
</protein>
<dbReference type="GO" id="GO:0006072">
    <property type="term" value="P:glycerol-3-phosphate metabolic process"/>
    <property type="evidence" value="ECO:0007669"/>
    <property type="project" value="TreeGrafter"/>
</dbReference>
<dbReference type="SMART" id="SM00563">
    <property type="entry name" value="PlsC"/>
    <property type="match status" value="1"/>
</dbReference>
<dbReference type="InterPro" id="IPR045520">
    <property type="entry name" value="GPAT/DHAPAT_C"/>
</dbReference>
<name>A0A6I9WPW1_9HYME</name>
<dbReference type="Proteomes" id="UP000504615">
    <property type="component" value="Unplaced"/>
</dbReference>
<gene>
    <name evidence="8" type="primary">LOC105430022</name>
</gene>
<comment type="subcellular location">
    <subcellularLocation>
        <location evidence="1">Membrane</location>
    </subcellularLocation>
</comment>
<dbReference type="RefSeq" id="XP_011641633.2">
    <property type="nucleotide sequence ID" value="XM_011643331.2"/>
</dbReference>
<comment type="similarity">
    <text evidence="2">Belongs to the GPAT/DAPAT family.</text>
</comment>
<dbReference type="GeneID" id="105430022"/>
<dbReference type="GO" id="GO:0008654">
    <property type="term" value="P:phospholipid biosynthetic process"/>
    <property type="evidence" value="ECO:0007669"/>
    <property type="project" value="TreeGrafter"/>
</dbReference>
<dbReference type="PANTHER" id="PTHR12563:SF23">
    <property type="entry name" value="BCDNA.GH07066"/>
    <property type="match status" value="1"/>
</dbReference>
<dbReference type="GO" id="GO:0006631">
    <property type="term" value="P:fatty acid metabolic process"/>
    <property type="evidence" value="ECO:0007669"/>
    <property type="project" value="TreeGrafter"/>
</dbReference>
<keyword evidence="4" id="KW-0472">Membrane</keyword>
<sequence length="923" mass="106571">MPVNECSWMQSDAVTVRSLRDTRVECESPRWTTRILSTNQLLKTRQKLLETVSTIESSRARMDGLIEIFVFCGVLCYFFNLRPNKMVDVLSTRLQEVYAKWETRTEVRRNAEPTTTRFSLDELRRAGQQYHRRKIQDREQSRKIRYNSLFSIKETEPLVPLTRQRSSFLHYCCKTCTPASRDTLVKSVLKQQQQPFGVNILVPKPSSTIFSRVFKYLSCVLSFQRFDYPLVTETVLNDEKLKDAIKLTAWETANNEGCSEEKAFAKTKARARSILLQMESRCSDTLLKIVAWLIYKLLPNFIQSAVILPSQVELLKQADDTGLPLVLLPLHRSHLDYVMISFLMVVNNIRNPLIAAGDNLKIPFFGWLLRGLGAFFIKRRIDPVTGRKDLLYRATLQTYIMENLRAGYNMEFFVEGGRTRTGKPCMPKSGILSVIVDAYMDGTIEDAFLIPIAINYERLVDGNFVREQLGQPKKMETFTSTIKAMWSTLMGHYGIVKIDLCQPFSLREMIKTFQAQQSKLALGSPERSLKYTMSNSSLYGTDVIVEEHRQLVDSIARHVVYDSSKSMPIMSTNVVAFLLLYKFRDGCTLDKLVEAFDSVRQELEFSDKNVAFCGENVDIIKHALDILGPGLVTQQRQEITEVVNDQSYKSNVVIAIRPVSMLPNVIELSYYSNTMLLYYVMDSIVVTALYAELQSQINDPVAIAENNITVFQNILLERALKLCDILRYEFIFCRPCQELADVVLETIQNLSHKGIITQKEEIYLEDELWSKRYARNFDDSSDEEYSRERDIQKIEYKLSLAPEHSSYMEFLHTMLRPLIDTYTCSASNLRKLVDRSFSERDLTQEILSEIKTKVDDGIVSYGESLCVDPIKNSFRLFEKWNILECQMQEKVKIFYLKEDYDTDAGMKNVYNTIAVFKWARNMD</sequence>
<dbReference type="CTD" id="43350"/>
<dbReference type="PANTHER" id="PTHR12563">
    <property type="entry name" value="GLYCEROL-3-PHOSPHATE ACYLTRANSFERASE"/>
    <property type="match status" value="1"/>
</dbReference>
<proteinExistence type="inferred from homology"/>
<dbReference type="GO" id="GO:0031966">
    <property type="term" value="C:mitochondrial membrane"/>
    <property type="evidence" value="ECO:0007669"/>
    <property type="project" value="TreeGrafter"/>
</dbReference>
<dbReference type="KEGG" id="pbar:105430022"/>
<accession>A0A6I9WPW1</accession>
<dbReference type="AlphaFoldDB" id="A0A6I9WPW1"/>
<keyword evidence="5 8" id="KW-0012">Acyltransferase</keyword>
<dbReference type="InterPro" id="IPR022284">
    <property type="entry name" value="GPAT/DHAPAT"/>
</dbReference>
<organism evidence="7 8">
    <name type="scientific">Pogonomyrmex barbatus</name>
    <name type="common">red harvester ant</name>
    <dbReference type="NCBI Taxonomy" id="144034"/>
    <lineage>
        <taxon>Eukaryota</taxon>
        <taxon>Metazoa</taxon>
        <taxon>Ecdysozoa</taxon>
        <taxon>Arthropoda</taxon>
        <taxon>Hexapoda</taxon>
        <taxon>Insecta</taxon>
        <taxon>Pterygota</taxon>
        <taxon>Neoptera</taxon>
        <taxon>Endopterygota</taxon>
        <taxon>Hymenoptera</taxon>
        <taxon>Apocrita</taxon>
        <taxon>Aculeata</taxon>
        <taxon>Formicoidea</taxon>
        <taxon>Formicidae</taxon>
        <taxon>Myrmicinae</taxon>
        <taxon>Pogonomyrmex</taxon>
    </lineage>
</organism>
<keyword evidence="7" id="KW-1185">Reference proteome</keyword>
<evidence type="ECO:0000313" key="7">
    <source>
        <dbReference type="Proteomes" id="UP000504615"/>
    </source>
</evidence>
<dbReference type="GO" id="GO:0019432">
    <property type="term" value="P:triglyceride biosynthetic process"/>
    <property type="evidence" value="ECO:0007669"/>
    <property type="project" value="TreeGrafter"/>
</dbReference>
<dbReference type="SUPFAM" id="SSF69593">
    <property type="entry name" value="Glycerol-3-phosphate (1)-acyltransferase"/>
    <property type="match status" value="1"/>
</dbReference>
<dbReference type="Pfam" id="PF19277">
    <property type="entry name" value="GPAT_C"/>
    <property type="match status" value="1"/>
</dbReference>
<evidence type="ECO:0000256" key="5">
    <source>
        <dbReference type="ARBA" id="ARBA00023315"/>
    </source>
</evidence>
<dbReference type="InterPro" id="IPR002123">
    <property type="entry name" value="Plipid/glycerol_acylTrfase"/>
</dbReference>
<evidence type="ECO:0000256" key="2">
    <source>
        <dbReference type="ARBA" id="ARBA00007937"/>
    </source>
</evidence>
<keyword evidence="3" id="KW-0808">Transferase</keyword>
<evidence type="ECO:0000256" key="4">
    <source>
        <dbReference type="ARBA" id="ARBA00023136"/>
    </source>
</evidence>
<evidence type="ECO:0000256" key="1">
    <source>
        <dbReference type="ARBA" id="ARBA00004370"/>
    </source>
</evidence>
<reference evidence="8" key="1">
    <citation type="submission" date="2025-08" db="UniProtKB">
        <authorList>
            <consortium name="RefSeq"/>
        </authorList>
    </citation>
    <scope>IDENTIFICATION</scope>
</reference>
<evidence type="ECO:0000259" key="6">
    <source>
        <dbReference type="SMART" id="SM00563"/>
    </source>
</evidence>
<evidence type="ECO:0000256" key="3">
    <source>
        <dbReference type="ARBA" id="ARBA00022679"/>
    </source>
</evidence>
<dbReference type="OrthoDB" id="5962536at2759"/>
<dbReference type="GO" id="GO:0004366">
    <property type="term" value="F:glycerol-3-phosphate O-acyltransferase activity"/>
    <property type="evidence" value="ECO:0007669"/>
    <property type="project" value="TreeGrafter"/>
</dbReference>
<dbReference type="CDD" id="cd07993">
    <property type="entry name" value="LPLAT_DHAPAT-like"/>
    <property type="match status" value="1"/>
</dbReference>
<dbReference type="InterPro" id="IPR041728">
    <property type="entry name" value="GPAT/DHAPAT_LPLAT"/>
</dbReference>
<evidence type="ECO:0000313" key="8">
    <source>
        <dbReference type="RefSeq" id="XP_011641633.2"/>
    </source>
</evidence>
<dbReference type="Pfam" id="PF01553">
    <property type="entry name" value="Acyltransferase"/>
    <property type="match status" value="1"/>
</dbReference>
<feature type="domain" description="Phospholipid/glycerol acyltransferase" evidence="6">
    <location>
        <begin position="325"/>
        <end position="457"/>
    </location>
</feature>